<feature type="transmembrane region" description="Helical" evidence="9">
    <location>
        <begin position="775"/>
        <end position="796"/>
    </location>
</feature>
<dbReference type="GO" id="GO:0005886">
    <property type="term" value="C:plasma membrane"/>
    <property type="evidence" value="ECO:0007669"/>
    <property type="project" value="TreeGrafter"/>
</dbReference>
<evidence type="ECO:0000256" key="5">
    <source>
        <dbReference type="ARBA" id="ARBA00023065"/>
    </source>
</evidence>
<evidence type="ECO:0000256" key="2">
    <source>
        <dbReference type="ARBA" id="ARBA00022448"/>
    </source>
</evidence>
<dbReference type="InterPro" id="IPR056429">
    <property type="entry name" value="PH_CMIP"/>
</dbReference>
<keyword evidence="7" id="KW-0407">Ion channel</keyword>
<feature type="domain" description="TRPM SLOG" evidence="10">
    <location>
        <begin position="53"/>
        <end position="161"/>
    </location>
</feature>
<dbReference type="InterPro" id="IPR057366">
    <property type="entry name" value="TRPM-like"/>
</dbReference>
<gene>
    <name evidence="13" type="ORF">QYT958_LOCUS5312</name>
</gene>
<feature type="domain" description="TRPM-like" evidence="12">
    <location>
        <begin position="384"/>
        <end position="506"/>
    </location>
</feature>
<evidence type="ECO:0000313" key="14">
    <source>
        <dbReference type="Proteomes" id="UP000663848"/>
    </source>
</evidence>
<keyword evidence="6 9" id="KW-0472">Membrane</keyword>
<feature type="transmembrane region" description="Helical" evidence="9">
    <location>
        <begin position="531"/>
        <end position="548"/>
    </location>
</feature>
<dbReference type="Pfam" id="PF23066">
    <property type="entry name" value="PH_21"/>
    <property type="match status" value="1"/>
</dbReference>
<evidence type="ECO:0000256" key="1">
    <source>
        <dbReference type="ARBA" id="ARBA00004141"/>
    </source>
</evidence>
<evidence type="ECO:0000256" key="9">
    <source>
        <dbReference type="SAM" id="Phobius"/>
    </source>
</evidence>
<proteinExistence type="predicted"/>
<evidence type="ECO:0000259" key="12">
    <source>
        <dbReference type="Pfam" id="PF25508"/>
    </source>
</evidence>
<protein>
    <submittedName>
        <fullName evidence="13">Uncharacterized protein</fullName>
    </submittedName>
</protein>
<dbReference type="Pfam" id="PF18139">
    <property type="entry name" value="LSDAT_euk"/>
    <property type="match status" value="1"/>
</dbReference>
<evidence type="ECO:0000313" key="13">
    <source>
        <dbReference type="EMBL" id="CAF4508927.1"/>
    </source>
</evidence>
<dbReference type="InterPro" id="IPR050927">
    <property type="entry name" value="TRPM"/>
</dbReference>
<feature type="domain" description="C-Maf-inducing protein PH" evidence="11">
    <location>
        <begin position="1040"/>
        <end position="1160"/>
    </location>
</feature>
<evidence type="ECO:0000256" key="6">
    <source>
        <dbReference type="ARBA" id="ARBA00023136"/>
    </source>
</evidence>
<dbReference type="SUPFAM" id="SSF52047">
    <property type="entry name" value="RNI-like"/>
    <property type="match status" value="1"/>
</dbReference>
<comment type="subcellular location">
    <subcellularLocation>
        <location evidence="1">Membrane</location>
        <topology evidence="1">Multi-pass membrane protein</topology>
    </subcellularLocation>
</comment>
<feature type="coiled-coil region" evidence="8">
    <location>
        <begin position="915"/>
        <end position="981"/>
    </location>
</feature>
<feature type="transmembrane region" description="Helical" evidence="9">
    <location>
        <begin position="636"/>
        <end position="656"/>
    </location>
</feature>
<dbReference type="EMBL" id="CAJOBR010000436">
    <property type="protein sequence ID" value="CAF4508927.1"/>
    <property type="molecule type" value="Genomic_DNA"/>
</dbReference>
<evidence type="ECO:0000259" key="11">
    <source>
        <dbReference type="Pfam" id="PF23066"/>
    </source>
</evidence>
<dbReference type="InterPro" id="IPR041491">
    <property type="entry name" value="TRPM_SLOG"/>
</dbReference>
<dbReference type="PANTHER" id="PTHR13800">
    <property type="entry name" value="TRANSIENT RECEPTOR POTENTIAL CATION CHANNEL, SUBFAMILY M, MEMBER 6"/>
    <property type="match status" value="1"/>
</dbReference>
<keyword evidence="3 9" id="KW-0812">Transmembrane</keyword>
<dbReference type="PANTHER" id="PTHR13800:SF12">
    <property type="entry name" value="TRANSIENT RECEPTOR POTENTIAL CATION CHANNEL SUBFAMILY M MEMBER-LIKE 2"/>
    <property type="match status" value="1"/>
</dbReference>
<evidence type="ECO:0000256" key="8">
    <source>
        <dbReference type="SAM" id="Coils"/>
    </source>
</evidence>
<dbReference type="Proteomes" id="UP000663848">
    <property type="component" value="Unassembled WGS sequence"/>
</dbReference>
<dbReference type="InterPro" id="IPR032675">
    <property type="entry name" value="LRR_dom_sf"/>
</dbReference>
<comment type="caution">
    <text evidence="13">The sequence shown here is derived from an EMBL/GenBank/DDBJ whole genome shotgun (WGS) entry which is preliminary data.</text>
</comment>
<name>A0A820VZH0_9BILA</name>
<dbReference type="GO" id="GO:0099604">
    <property type="term" value="F:ligand-gated calcium channel activity"/>
    <property type="evidence" value="ECO:0007669"/>
    <property type="project" value="TreeGrafter"/>
</dbReference>
<feature type="transmembrane region" description="Helical" evidence="9">
    <location>
        <begin position="676"/>
        <end position="692"/>
    </location>
</feature>
<keyword evidence="2" id="KW-0813">Transport</keyword>
<reference evidence="13" key="1">
    <citation type="submission" date="2021-02" db="EMBL/GenBank/DDBJ databases">
        <authorList>
            <person name="Nowell W R."/>
        </authorList>
    </citation>
    <scope>NUCLEOTIDE SEQUENCE</scope>
</reference>
<accession>A0A820VZH0</accession>
<keyword evidence="5" id="KW-0406">Ion transport</keyword>
<feature type="transmembrane region" description="Helical" evidence="9">
    <location>
        <begin position="704"/>
        <end position="721"/>
    </location>
</feature>
<keyword evidence="4 9" id="KW-1133">Transmembrane helix</keyword>
<dbReference type="Gene3D" id="3.80.10.10">
    <property type="entry name" value="Ribonuclease Inhibitor"/>
    <property type="match status" value="1"/>
</dbReference>
<evidence type="ECO:0000256" key="4">
    <source>
        <dbReference type="ARBA" id="ARBA00022989"/>
    </source>
</evidence>
<evidence type="ECO:0000256" key="7">
    <source>
        <dbReference type="ARBA" id="ARBA00023303"/>
    </source>
</evidence>
<organism evidence="13 14">
    <name type="scientific">Rotaria socialis</name>
    <dbReference type="NCBI Taxonomy" id="392032"/>
    <lineage>
        <taxon>Eukaryota</taxon>
        <taxon>Metazoa</taxon>
        <taxon>Spiralia</taxon>
        <taxon>Gnathifera</taxon>
        <taxon>Rotifera</taxon>
        <taxon>Eurotatoria</taxon>
        <taxon>Bdelloidea</taxon>
        <taxon>Philodinida</taxon>
        <taxon>Philodinidae</taxon>
        <taxon>Rotaria</taxon>
    </lineage>
</organism>
<evidence type="ECO:0000259" key="10">
    <source>
        <dbReference type="Pfam" id="PF18139"/>
    </source>
</evidence>
<evidence type="ECO:0000256" key="3">
    <source>
        <dbReference type="ARBA" id="ARBA00022692"/>
    </source>
</evidence>
<keyword evidence="8" id="KW-0175">Coiled coil</keyword>
<sequence>MDRTGNRLFVPAVGDDIFKQTCKGSGKSETEYTFSTPRTLGNREREYLPTDNNSVKNDLRNLYTLEPNHTHYIFFDDGTYNSNDTSGFASKLAREISFGARRRIPLVNILAGGNLHALKSIWKDLRDHVPIVIIDKSGPLANILCKYFKATSNISQSDERVGQNGNSNDHDNDLDRFLNDHYFALANVKQPQLSLIHTSVENSSVLGIHLKDIYKDLLKLYDVIRQKEYKTSGKTCLNFPLRNNIHILNLDSSNTLQNTIYGAMVQAKSNLSKYKSASRITTDDRLHLALHWGLPTIPGDQALSNTIDWNDQKQIDDNQSILLDALKNTYLSTLYSKEKRKHSDPLNLLDKIDQRHTFQKPNYLNAILEILVGDVMIPLYDHQSESEYESRDIECIYRDIYLWCVLTYRLNMAKVILGKMKTRICSALIASKILKSLTKYAPDHESKEQLYSEAKMFETYAIEFVRCSYFYNKQLACELIIRKLSLYGDVTCLQMAIEADNKRFLSEDACQALLTNIWYDKIDPVQERNRLVVNVITMGISQFFISFYEKRSYKIHPEKEGINAVPPTASERRLAVHGINYSDDYTIDKSKFMHFFHFHNQPIVKYVYTCFYSQENRTWKGKILNYFHIYNRISNLCLVLPSFILFYVGLVLRFVLTDISDFSAARVVMAYDLELWFIRTVLFVGVVSSLGPKLAMIRKMTNDLLLFIIIIVIFIFGYGITSRSMTAYGTFDLDGRQFFRNIVYPVYYFVLGKFDDELAQLDITPDVNTTIATQVMLAFHMLIVNILLLNLLIALFSNTINDVQTQAYHIWAYDRCAFIRDFYFQPPLFPPFRFLIWMVEFLRWWWHKCKNDDKNTKCFKMIPEIPYLDNEWSEFERFSTNDYIRYVLDSQIYKAANTITPDISSEISPTGSDEANSFKSDMINLKNELKHSQNDNSEKLSSVESTVSNLGDQVKQISTHIDEIMQQMRSMENQLTSASQANPIRFISSSAGDDRDYNYSTKYNGSITLTLSSNYAQITTSVNNVDTHDMFSNGRRIQQCYKLLTDCNVPVYRARRRKNFLEKIVFFRRWINYHIHLGQSEITLTTNATSTDNSIAFSAIKDISVRSKFKIIHWNSQFCITIVTNDHIYFFKINTRDLRDQLFYSMKWKLNKFKFERNLRSTDNSEILLKEIKNLIDFTTAIPIEDVEVHHFPLEIVCEILQKQEFNSIPFVYENAIEALAPLLEKNYPSPEACDFFTRYCRDSPRSPIVMDMFALSVQKILKHNTNFRTCLRMRTLVQEYLFSLNSQNDGLQAVDNFIKRMHSPTMVCPFLRVHSNLISVCLAEIYSFFKERKRFHFENEDSCREYDTKNESQLICYTHILQTIIYKNVVKNLVEDPRCEVHQTVLGKREGKDGWFETFCFNGNACCNDDGEMFSQMLNKLISCCCRKKSFLLSINKLLPSLMLLALRGRQSSLDTLCAMLDLDAVENHDNKLKLISTLKLTSHGSNMYANTCARQRVLKQIQQKGGPRELTLEPNSIDSDLAGLLSRGPLGNLECLNLAFTHVTSACAKHIINLPALKDLNVRSTRFGDAGLELISEHLNQLEILNLSETPVTDKGLTFLANMKMLRKLNLNSTNVSDLAILTLQLLSNMGSGKSRFTQTWRLFSVKEKRNIIIYVIELMLYKFGLEAFNGSIVTLAINHYDEGALRSGISSNAFERAGLISGLNQAF</sequence>
<dbReference type="Pfam" id="PF25508">
    <property type="entry name" value="TRPM2"/>
    <property type="match status" value="1"/>
</dbReference>